<sequence>MSENQGEDSKNSLRNSGDKDDSIFSKGDKGLSHEQARSVKHDIRNSLANVELAIYHLRSEVPTNKSTEDLFEILERGCKQIESIITERL</sequence>
<comment type="caution">
    <text evidence="2">The sequence shown here is derived from an EMBL/GenBank/DDBJ whole genome shotgun (WGS) entry which is preliminary data.</text>
</comment>
<evidence type="ECO:0000313" key="2">
    <source>
        <dbReference type="EMBL" id="MBL0763748.1"/>
    </source>
</evidence>
<evidence type="ECO:0000256" key="1">
    <source>
        <dbReference type="SAM" id="MobiDB-lite"/>
    </source>
</evidence>
<reference evidence="2" key="1">
    <citation type="submission" date="2021-01" db="EMBL/GenBank/DDBJ databases">
        <title>Marivirga sp. nov., isolated from intertidal surface sediments.</title>
        <authorList>
            <person name="Zhang M."/>
        </authorList>
    </citation>
    <scope>NUCLEOTIDE SEQUENCE</scope>
    <source>
        <strain evidence="2">SM1354</strain>
    </source>
</reference>
<dbReference type="EMBL" id="JAERQG010000001">
    <property type="protein sequence ID" value="MBL0763748.1"/>
    <property type="molecule type" value="Genomic_DNA"/>
</dbReference>
<dbReference type="Proteomes" id="UP000642920">
    <property type="component" value="Unassembled WGS sequence"/>
</dbReference>
<evidence type="ECO:0000313" key="3">
    <source>
        <dbReference type="Proteomes" id="UP000642920"/>
    </source>
</evidence>
<accession>A0A937ACL3</accession>
<protein>
    <recommendedName>
        <fullName evidence="4">Signal transduction histidine kinase dimerisation/phosphoacceptor domain-containing protein</fullName>
    </recommendedName>
</protein>
<proteinExistence type="predicted"/>
<evidence type="ECO:0008006" key="4">
    <source>
        <dbReference type="Google" id="ProtNLM"/>
    </source>
</evidence>
<dbReference type="RefSeq" id="WP_201916680.1">
    <property type="nucleotide sequence ID" value="NZ_JAERQG010000001.1"/>
</dbReference>
<dbReference type="AlphaFoldDB" id="A0A937ACL3"/>
<feature type="compositionally biased region" description="Basic and acidic residues" evidence="1">
    <location>
        <begin position="7"/>
        <end position="42"/>
    </location>
</feature>
<organism evidence="2 3">
    <name type="scientific">Marivirga atlantica</name>
    <dbReference type="NCBI Taxonomy" id="1548457"/>
    <lineage>
        <taxon>Bacteria</taxon>
        <taxon>Pseudomonadati</taxon>
        <taxon>Bacteroidota</taxon>
        <taxon>Cytophagia</taxon>
        <taxon>Cytophagales</taxon>
        <taxon>Marivirgaceae</taxon>
        <taxon>Marivirga</taxon>
    </lineage>
</organism>
<keyword evidence="3" id="KW-1185">Reference proteome</keyword>
<dbReference type="Gene3D" id="1.10.287.130">
    <property type="match status" value="1"/>
</dbReference>
<name>A0A937ACL3_9BACT</name>
<gene>
    <name evidence="2" type="ORF">JKP34_00710</name>
</gene>
<feature type="region of interest" description="Disordered" evidence="1">
    <location>
        <begin position="1"/>
        <end position="42"/>
    </location>
</feature>